<accession>A0A0E2HCN5</accession>
<dbReference type="PATRIC" id="fig|999408.3.peg.1900"/>
<keyword evidence="1" id="KW-0472">Membrane</keyword>
<name>A0A0E2HCN5_9FIRM</name>
<protein>
    <submittedName>
        <fullName evidence="3">Stage V sporulation protein AA</fullName>
    </submittedName>
</protein>
<evidence type="ECO:0000313" key="4">
    <source>
        <dbReference type="Proteomes" id="UP000013085"/>
    </source>
</evidence>
<evidence type="ECO:0000313" key="3">
    <source>
        <dbReference type="EMBL" id="ENZ17463.1"/>
    </source>
</evidence>
<organism evidence="3 4">
    <name type="scientific">[Clostridium] clostridioforme 90A8</name>
    <dbReference type="NCBI Taxonomy" id="999408"/>
    <lineage>
        <taxon>Bacteria</taxon>
        <taxon>Bacillati</taxon>
        <taxon>Bacillota</taxon>
        <taxon>Clostridia</taxon>
        <taxon>Lachnospirales</taxon>
        <taxon>Lachnospiraceae</taxon>
        <taxon>Enterocloster</taxon>
    </lineage>
</organism>
<dbReference type="Gene3D" id="2.60.480.10">
    <property type="entry name" value="eubacterium ventriosum atcc domain"/>
    <property type="match status" value="1"/>
</dbReference>
<dbReference type="GeneID" id="57959768"/>
<dbReference type="HOGENOM" id="CLU_098268_1_0_9"/>
<comment type="caution">
    <text evidence="3">The sequence shown here is derived from an EMBL/GenBank/DDBJ whole genome shotgun (WGS) entry which is preliminary data.</text>
</comment>
<dbReference type="InterPro" id="IPR021997">
    <property type="entry name" value="SporV_AA"/>
</dbReference>
<evidence type="ECO:0000256" key="1">
    <source>
        <dbReference type="SAM" id="Phobius"/>
    </source>
</evidence>
<keyword evidence="1" id="KW-1133">Transmembrane helix</keyword>
<dbReference type="Pfam" id="PF12164">
    <property type="entry name" value="SporV_AA"/>
    <property type="match status" value="1"/>
</dbReference>
<dbReference type="InterPro" id="IPR038548">
    <property type="entry name" value="SporV_AA_N_sf"/>
</dbReference>
<reference evidence="3 4" key="1">
    <citation type="submission" date="2013-01" db="EMBL/GenBank/DDBJ databases">
        <title>The Genome Sequence of Clostridium clostridioforme 90A8.</title>
        <authorList>
            <consortium name="The Broad Institute Genome Sequencing Platform"/>
            <person name="Earl A."/>
            <person name="Ward D."/>
            <person name="Feldgarden M."/>
            <person name="Gevers D."/>
            <person name="Courvalin P."/>
            <person name="Lambert T."/>
            <person name="Walker B."/>
            <person name="Young S.K."/>
            <person name="Zeng Q."/>
            <person name="Gargeya S."/>
            <person name="Fitzgerald M."/>
            <person name="Haas B."/>
            <person name="Abouelleil A."/>
            <person name="Alvarado L."/>
            <person name="Arachchi H.M."/>
            <person name="Berlin A.M."/>
            <person name="Chapman S.B."/>
            <person name="Dewar J."/>
            <person name="Goldberg J."/>
            <person name="Griggs A."/>
            <person name="Gujja S."/>
            <person name="Hansen M."/>
            <person name="Howarth C."/>
            <person name="Imamovic A."/>
            <person name="Larimer J."/>
            <person name="McCowan C."/>
            <person name="Murphy C."/>
            <person name="Neiman D."/>
            <person name="Pearson M."/>
            <person name="Priest M."/>
            <person name="Roberts A."/>
            <person name="Saif S."/>
            <person name="Shea T."/>
            <person name="Sisk P."/>
            <person name="Sykes S."/>
            <person name="Wortman J."/>
            <person name="Nusbaum C."/>
            <person name="Birren B."/>
        </authorList>
    </citation>
    <scope>NUCLEOTIDE SEQUENCE [LARGE SCALE GENOMIC DNA]</scope>
    <source>
        <strain evidence="3 4">90A8</strain>
    </source>
</reference>
<dbReference type="EMBL" id="AGYR01000014">
    <property type="protein sequence ID" value="ENZ17463.1"/>
    <property type="molecule type" value="Genomic_DNA"/>
</dbReference>
<proteinExistence type="predicted"/>
<feature type="domain" description="Stage V sporulation protein AA" evidence="2">
    <location>
        <begin position="3"/>
        <end position="88"/>
    </location>
</feature>
<gene>
    <name evidence="3" type="ORF">HMPREF1090_01763</name>
</gene>
<keyword evidence="1" id="KW-0812">Transmembrane</keyword>
<feature type="transmembrane region" description="Helical" evidence="1">
    <location>
        <begin position="102"/>
        <end position="122"/>
    </location>
</feature>
<dbReference type="RefSeq" id="WP_002583692.1">
    <property type="nucleotide sequence ID" value="NZ_KB851018.1"/>
</dbReference>
<dbReference type="Proteomes" id="UP000013085">
    <property type="component" value="Unassembled WGS sequence"/>
</dbReference>
<sequence>MNHTVYLKLNQITELTHKDVVLKDVAQVYCDDQNVMNKCNSMKVMTVKVDAKRRYIMSALDVINKLKQLDSTIDVNNVGETDFIIAYKPPSPPAYIWQWTKTIFVCLVCFFGAAFAIMTFNNDVSVTDVFSEVFKLVMGYESGGFTVLEVSYSIGLAVGIIGFFNHFAAIKLNTDPTPLEVEMRLYEDNISKTLIANDSRKESKIDIT</sequence>
<evidence type="ECO:0000259" key="2">
    <source>
        <dbReference type="Pfam" id="PF12164"/>
    </source>
</evidence>
<dbReference type="AlphaFoldDB" id="A0A0E2HCN5"/>
<feature type="transmembrane region" description="Helical" evidence="1">
    <location>
        <begin position="142"/>
        <end position="164"/>
    </location>
</feature>